<evidence type="ECO:0000313" key="1">
    <source>
        <dbReference type="EMBL" id="ABD33225.1"/>
    </source>
</evidence>
<dbReference type="EMBL" id="AC158464">
    <property type="protein sequence ID" value="ABD33225.1"/>
    <property type="molecule type" value="Genomic_DNA"/>
</dbReference>
<gene>
    <name evidence="1" type="ORF">MtrDRAFT_AC158464g9v2</name>
</gene>
<dbReference type="AlphaFoldDB" id="Q2HRP8"/>
<accession>Q2HRP8</accession>
<reference evidence="1" key="2">
    <citation type="submission" date="2007-03" db="EMBL/GenBank/DDBJ databases">
        <authorList>
            <consortium name="The International Medicago Genome Annotation Group"/>
        </authorList>
    </citation>
    <scope>NUCLEOTIDE SEQUENCE</scope>
</reference>
<sequence length="53" mass="6231">MKGPWDHTPESKRPLRDYIKRFNKEATHVQGVNKKMKTNLLSKGFLSDTKFIL</sequence>
<organism evidence="1">
    <name type="scientific">Medicago truncatula</name>
    <name type="common">Barrel medic</name>
    <name type="synonym">Medicago tribuloides</name>
    <dbReference type="NCBI Taxonomy" id="3880"/>
    <lineage>
        <taxon>Eukaryota</taxon>
        <taxon>Viridiplantae</taxon>
        <taxon>Streptophyta</taxon>
        <taxon>Embryophyta</taxon>
        <taxon>Tracheophyta</taxon>
        <taxon>Spermatophyta</taxon>
        <taxon>Magnoliopsida</taxon>
        <taxon>eudicotyledons</taxon>
        <taxon>Gunneridae</taxon>
        <taxon>Pentapetalae</taxon>
        <taxon>rosids</taxon>
        <taxon>fabids</taxon>
        <taxon>Fabales</taxon>
        <taxon>Fabaceae</taxon>
        <taxon>Papilionoideae</taxon>
        <taxon>50 kb inversion clade</taxon>
        <taxon>NPAAA clade</taxon>
        <taxon>Hologalegina</taxon>
        <taxon>IRL clade</taxon>
        <taxon>Trifolieae</taxon>
        <taxon>Medicago</taxon>
    </lineage>
</organism>
<name>Q2HRP8_MEDTR</name>
<proteinExistence type="predicted"/>
<reference evidence="1" key="1">
    <citation type="submission" date="2005-04" db="EMBL/GenBank/DDBJ databases">
        <authorList>
            <person name="Town C.D."/>
        </authorList>
    </citation>
    <scope>NUCLEOTIDE SEQUENCE</scope>
</reference>
<protein>
    <submittedName>
        <fullName evidence="1">Uncharacterized protein</fullName>
    </submittedName>
</protein>